<dbReference type="PROSITE" id="PS51257">
    <property type="entry name" value="PROKAR_LIPOPROTEIN"/>
    <property type="match status" value="1"/>
</dbReference>
<keyword evidence="4" id="KW-0975">Bacterial flagellum</keyword>
<sequence>MRGRKPKIVTDSVTGRAGIQAGIVLCLGLITAGGCTSFWRSGSDEGDKDAHLRELLKVPKAPDLIRDASIVQGMNTIQVDGVAAVNGLPGTGAPAIPSAYRDQLLDEMRRHEVQDPNHFLELNQTALVRVRAYVPPGARRGDPVDLKIFSPPRTETKDLHGGWVLESRLRHQQVLQSSVRQSDVMIVGTGPVLTRADYDPATDDAYRIEGKVLGGGRIQITRKLGLILRPEFQHVKMSAAISSAINRRFFFFDGTTRRGIAKAIEDDYIEVEIHPRYRDNVGRMMAVVRALGVAPESSATQVRLTDLANRLSEPATAFDAALQLEGLGESAIPTLLQGLESSNPELRFYAAEALAYLDRSEAIEPLIEATRNTAAFRHSALLALQGIDQQSAIKGLASLMIEPSLETRYGAFCSIRRRPDGRQHLAGRVVGDAFRLYEVAPDGPPAVIVSLRQSPEIVLMGSPQNLQIHSYLLGPSGIILKTDPEKPDHLRISRFKAGEGDRRVVVPSSVRAVLEGIVEVGGGYGDAVAVLREAKQKGFLLDQLAIDPLPQPLRTYFREDEQEDEDDSAAENENAPDSDATAAVTQ</sequence>
<dbReference type="InterPro" id="IPR016024">
    <property type="entry name" value="ARM-type_fold"/>
</dbReference>
<dbReference type="SMART" id="SM00567">
    <property type="entry name" value="EZ_HEAT"/>
    <property type="match status" value="3"/>
</dbReference>
<proteinExistence type="predicted"/>
<comment type="caution">
    <text evidence="7">The sequence shown here is derived from an EMBL/GenBank/DDBJ whole genome shotgun (WGS) entry which is preliminary data.</text>
</comment>
<keyword evidence="6" id="KW-1133">Transmembrane helix</keyword>
<dbReference type="Proteomes" id="UP000316304">
    <property type="component" value="Unassembled WGS sequence"/>
</dbReference>
<dbReference type="PANTHER" id="PTHR30381">
    <property type="entry name" value="FLAGELLAR P-RING PERIPLASMIC PROTEIN FLGI"/>
    <property type="match status" value="1"/>
</dbReference>
<protein>
    <submittedName>
        <fullName evidence="7">Flagellar basal body P-ring protein</fullName>
    </submittedName>
</protein>
<reference evidence="7 8" key="1">
    <citation type="submission" date="2019-02" db="EMBL/GenBank/DDBJ databases">
        <title>Deep-cultivation of Planctomycetes and their phenomic and genomic characterization uncovers novel biology.</title>
        <authorList>
            <person name="Wiegand S."/>
            <person name="Jogler M."/>
            <person name="Boedeker C."/>
            <person name="Pinto D."/>
            <person name="Vollmers J."/>
            <person name="Rivas-Marin E."/>
            <person name="Kohn T."/>
            <person name="Peeters S.H."/>
            <person name="Heuer A."/>
            <person name="Rast P."/>
            <person name="Oberbeckmann S."/>
            <person name="Bunk B."/>
            <person name="Jeske O."/>
            <person name="Meyerdierks A."/>
            <person name="Storesund J.E."/>
            <person name="Kallscheuer N."/>
            <person name="Luecker S."/>
            <person name="Lage O.M."/>
            <person name="Pohl T."/>
            <person name="Merkel B.J."/>
            <person name="Hornburger P."/>
            <person name="Mueller R.-W."/>
            <person name="Bruemmer F."/>
            <person name="Labrenz M."/>
            <person name="Spormann A.M."/>
            <person name="Op Den Camp H."/>
            <person name="Overmann J."/>
            <person name="Amann R."/>
            <person name="Jetten M.S.M."/>
            <person name="Mascher T."/>
            <person name="Medema M.H."/>
            <person name="Devos D.P."/>
            <person name="Kaster A.-K."/>
            <person name="Ovreas L."/>
            <person name="Rohde M."/>
            <person name="Galperin M.Y."/>
            <person name="Jogler C."/>
        </authorList>
    </citation>
    <scope>NUCLEOTIDE SEQUENCE [LARGE SCALE GENOMIC DNA]</scope>
    <source>
        <strain evidence="7 8">Pla52o</strain>
    </source>
</reference>
<feature type="transmembrane region" description="Helical" evidence="6">
    <location>
        <begin position="21"/>
        <end position="39"/>
    </location>
</feature>
<dbReference type="GO" id="GO:0009428">
    <property type="term" value="C:bacterial-type flagellum basal body, distal rod, P ring"/>
    <property type="evidence" value="ECO:0007669"/>
    <property type="project" value="InterPro"/>
</dbReference>
<dbReference type="InterPro" id="IPR001782">
    <property type="entry name" value="Flag_FlgI"/>
</dbReference>
<dbReference type="GO" id="GO:0005198">
    <property type="term" value="F:structural molecule activity"/>
    <property type="evidence" value="ECO:0007669"/>
    <property type="project" value="InterPro"/>
</dbReference>
<keyword evidence="7" id="KW-0966">Cell projection</keyword>
<evidence type="ECO:0000256" key="6">
    <source>
        <dbReference type="SAM" id="Phobius"/>
    </source>
</evidence>
<keyword evidence="6" id="KW-0812">Transmembrane</keyword>
<dbReference type="InterPro" id="IPR011989">
    <property type="entry name" value="ARM-like"/>
</dbReference>
<keyword evidence="8" id="KW-1185">Reference proteome</keyword>
<dbReference type="Gene3D" id="1.25.10.10">
    <property type="entry name" value="Leucine-rich Repeat Variant"/>
    <property type="match status" value="1"/>
</dbReference>
<evidence type="ECO:0000256" key="3">
    <source>
        <dbReference type="ARBA" id="ARBA00022729"/>
    </source>
</evidence>
<keyword evidence="6" id="KW-0472">Membrane</keyword>
<feature type="compositionally biased region" description="Acidic residues" evidence="5">
    <location>
        <begin position="560"/>
        <end position="576"/>
    </location>
</feature>
<feature type="region of interest" description="Disordered" evidence="5">
    <location>
        <begin position="553"/>
        <end position="586"/>
    </location>
</feature>
<keyword evidence="3" id="KW-0732">Signal</keyword>
<name>A0A5C6CT36_9BACT</name>
<comment type="subcellular location">
    <subcellularLocation>
        <location evidence="2">Bacterial flagellum basal body</location>
    </subcellularLocation>
</comment>
<dbReference type="AlphaFoldDB" id="A0A5C6CT36"/>
<dbReference type="InterPro" id="IPR004155">
    <property type="entry name" value="PBS_lyase_HEAT"/>
</dbReference>
<keyword evidence="7" id="KW-0282">Flagellum</keyword>
<dbReference type="GO" id="GO:0030288">
    <property type="term" value="C:outer membrane-bounded periplasmic space"/>
    <property type="evidence" value="ECO:0007669"/>
    <property type="project" value="InterPro"/>
</dbReference>
<dbReference type="SUPFAM" id="SSF48371">
    <property type="entry name" value="ARM repeat"/>
    <property type="match status" value="1"/>
</dbReference>
<dbReference type="GO" id="GO:0071973">
    <property type="term" value="P:bacterial-type flagellum-dependent cell motility"/>
    <property type="evidence" value="ECO:0007669"/>
    <property type="project" value="InterPro"/>
</dbReference>
<comment type="function">
    <text evidence="1">Assembles around the rod to form the L-ring and probably protects the motor/basal body from shearing forces during rotation.</text>
</comment>
<dbReference type="PANTHER" id="PTHR30381:SF0">
    <property type="entry name" value="FLAGELLAR P-RING PROTEIN"/>
    <property type="match status" value="1"/>
</dbReference>
<dbReference type="EMBL" id="SJPT01000001">
    <property type="protein sequence ID" value="TWU26697.1"/>
    <property type="molecule type" value="Genomic_DNA"/>
</dbReference>
<dbReference type="Pfam" id="PF13646">
    <property type="entry name" value="HEAT_2"/>
    <property type="match status" value="1"/>
</dbReference>
<dbReference type="OrthoDB" id="232006at2"/>
<evidence type="ECO:0000313" key="7">
    <source>
        <dbReference type="EMBL" id="TWU26697.1"/>
    </source>
</evidence>
<evidence type="ECO:0000256" key="5">
    <source>
        <dbReference type="SAM" id="MobiDB-lite"/>
    </source>
</evidence>
<organism evidence="7 8">
    <name type="scientific">Novipirellula galeiformis</name>
    <dbReference type="NCBI Taxonomy" id="2528004"/>
    <lineage>
        <taxon>Bacteria</taxon>
        <taxon>Pseudomonadati</taxon>
        <taxon>Planctomycetota</taxon>
        <taxon>Planctomycetia</taxon>
        <taxon>Pirellulales</taxon>
        <taxon>Pirellulaceae</taxon>
        <taxon>Novipirellula</taxon>
    </lineage>
</organism>
<keyword evidence="7" id="KW-0969">Cilium</keyword>
<evidence type="ECO:0000256" key="2">
    <source>
        <dbReference type="ARBA" id="ARBA00004117"/>
    </source>
</evidence>
<accession>A0A5C6CT36</accession>
<evidence type="ECO:0000256" key="1">
    <source>
        <dbReference type="ARBA" id="ARBA00002591"/>
    </source>
</evidence>
<dbReference type="Pfam" id="PF02119">
    <property type="entry name" value="FlgI"/>
    <property type="match status" value="1"/>
</dbReference>
<evidence type="ECO:0000313" key="8">
    <source>
        <dbReference type="Proteomes" id="UP000316304"/>
    </source>
</evidence>
<gene>
    <name evidence="7" type="ORF">Pla52o_05500</name>
</gene>
<evidence type="ECO:0000256" key="4">
    <source>
        <dbReference type="ARBA" id="ARBA00023143"/>
    </source>
</evidence>